<evidence type="ECO:0000256" key="1">
    <source>
        <dbReference type="ARBA" id="ARBA00006739"/>
    </source>
</evidence>
<comment type="caution">
    <text evidence="5">The sequence shown here is derived from an EMBL/GenBank/DDBJ whole genome shotgun (WGS) entry which is preliminary data.</text>
</comment>
<dbReference type="SUPFAM" id="SSF53448">
    <property type="entry name" value="Nucleotide-diphospho-sugar transferases"/>
    <property type="match status" value="1"/>
</dbReference>
<dbReference type="InterPro" id="IPR029044">
    <property type="entry name" value="Nucleotide-diphossugar_trans"/>
</dbReference>
<name>A0A3E1R999_9BURK</name>
<gene>
    <name evidence="5" type="ORF">DIC66_16055</name>
</gene>
<proteinExistence type="inferred from homology"/>
<organism evidence="5 6">
    <name type="scientific">Rhodoferax lacus</name>
    <dbReference type="NCBI Taxonomy" id="2184758"/>
    <lineage>
        <taxon>Bacteria</taxon>
        <taxon>Pseudomonadati</taxon>
        <taxon>Pseudomonadota</taxon>
        <taxon>Betaproteobacteria</taxon>
        <taxon>Burkholderiales</taxon>
        <taxon>Comamonadaceae</taxon>
        <taxon>Rhodoferax</taxon>
    </lineage>
</organism>
<evidence type="ECO:0000259" key="4">
    <source>
        <dbReference type="Pfam" id="PF00535"/>
    </source>
</evidence>
<reference evidence="5 6" key="1">
    <citation type="submission" date="2018-05" db="EMBL/GenBank/DDBJ databases">
        <title>Rhodoferax soyangensis sp.nov., isolated from an oligotrophic freshwater lake.</title>
        <authorList>
            <person name="Park M."/>
        </authorList>
    </citation>
    <scope>NUCLEOTIDE SEQUENCE [LARGE SCALE GENOMIC DNA]</scope>
    <source>
        <strain evidence="5 6">IMCC26218</strain>
    </source>
</reference>
<comment type="similarity">
    <text evidence="1">Belongs to the glycosyltransferase 2 family.</text>
</comment>
<dbReference type="PANTHER" id="PTHR43685:SF5">
    <property type="entry name" value="GLYCOSYLTRANSFERASE EPSE-RELATED"/>
    <property type="match status" value="1"/>
</dbReference>
<dbReference type="InterPro" id="IPR050834">
    <property type="entry name" value="Glycosyltransf_2"/>
</dbReference>
<protein>
    <submittedName>
        <fullName evidence="5">Glycosyl transferase family 2</fullName>
    </submittedName>
</protein>
<dbReference type="Proteomes" id="UP000260665">
    <property type="component" value="Unassembled WGS sequence"/>
</dbReference>
<feature type="domain" description="Glycosyltransferase 2-like" evidence="4">
    <location>
        <begin position="20"/>
        <end position="145"/>
    </location>
</feature>
<sequence>MEPIAVIDHENFNTFRPLISVVLPAFNAELYVREAVESILSQTFVDFELIAINDGSLDSTGDILRDMSVKDPRIIFISRENRGLVHSLNEGIGLARGKWIARMDADDISLPNRFEKQINWLEQRGDDLCGSWIRFFGTSDNRIIRHPQSDAAIKISMLFGSPFAHPSVLMRAELAKKLKYDDLWEKCEDYDLWERAARAGWKMSNVPEVLLNYRQHQTQISMSSFALQQKLTQEVRFRYWNHMSAPLGLDMKLVEDVWQMRESEPYTLNMDHVDCVFNILLRSSVGEAREVLLDHMTRLYLRVASSYPDIDYRWSRLHKSFGTGAGLTTKLMLMIIANFRIRADSMLFAGLKRAFLSLTWRG</sequence>
<keyword evidence="2" id="KW-0328">Glycosyltransferase</keyword>
<dbReference type="OrthoDB" id="433681at2"/>
<evidence type="ECO:0000256" key="3">
    <source>
        <dbReference type="ARBA" id="ARBA00022679"/>
    </source>
</evidence>
<dbReference type="PANTHER" id="PTHR43685">
    <property type="entry name" value="GLYCOSYLTRANSFERASE"/>
    <property type="match status" value="1"/>
</dbReference>
<dbReference type="RefSeq" id="WP_117179012.1">
    <property type="nucleotide sequence ID" value="NZ_QFZK01000011.1"/>
</dbReference>
<dbReference type="GO" id="GO:0016757">
    <property type="term" value="F:glycosyltransferase activity"/>
    <property type="evidence" value="ECO:0007669"/>
    <property type="project" value="UniProtKB-KW"/>
</dbReference>
<keyword evidence="6" id="KW-1185">Reference proteome</keyword>
<evidence type="ECO:0000313" key="6">
    <source>
        <dbReference type="Proteomes" id="UP000260665"/>
    </source>
</evidence>
<evidence type="ECO:0000256" key="2">
    <source>
        <dbReference type="ARBA" id="ARBA00022676"/>
    </source>
</evidence>
<dbReference type="EMBL" id="QFZK01000011">
    <property type="protein sequence ID" value="RFO95939.1"/>
    <property type="molecule type" value="Genomic_DNA"/>
</dbReference>
<dbReference type="Gene3D" id="3.90.550.10">
    <property type="entry name" value="Spore Coat Polysaccharide Biosynthesis Protein SpsA, Chain A"/>
    <property type="match status" value="1"/>
</dbReference>
<dbReference type="Pfam" id="PF00535">
    <property type="entry name" value="Glycos_transf_2"/>
    <property type="match status" value="1"/>
</dbReference>
<accession>A0A3E1R999</accession>
<evidence type="ECO:0000313" key="5">
    <source>
        <dbReference type="EMBL" id="RFO95939.1"/>
    </source>
</evidence>
<dbReference type="InterPro" id="IPR001173">
    <property type="entry name" value="Glyco_trans_2-like"/>
</dbReference>
<keyword evidence="3 5" id="KW-0808">Transferase</keyword>
<dbReference type="AlphaFoldDB" id="A0A3E1R999"/>